<dbReference type="GO" id="GO:0035371">
    <property type="term" value="C:microtubule plus-end"/>
    <property type="evidence" value="ECO:0007669"/>
    <property type="project" value="TreeGrafter"/>
</dbReference>
<feature type="compositionally biased region" description="Polar residues" evidence="8">
    <location>
        <begin position="315"/>
        <end position="325"/>
    </location>
</feature>
<dbReference type="GO" id="GO:0031122">
    <property type="term" value="P:cytoplasmic microtubule organization"/>
    <property type="evidence" value="ECO:0007669"/>
    <property type="project" value="TreeGrafter"/>
</dbReference>
<keyword evidence="5 7" id="KW-0175">Coiled coil</keyword>
<dbReference type="PANTHER" id="PTHR18916:SF82">
    <property type="entry name" value="CAP-GLY DOMAIN-CONTAINING PROTEIN"/>
    <property type="match status" value="1"/>
</dbReference>
<organism evidence="10 11">
    <name type="scientific">Caerostris extrusa</name>
    <name type="common">Bark spider</name>
    <name type="synonym">Caerostris bankana</name>
    <dbReference type="NCBI Taxonomy" id="172846"/>
    <lineage>
        <taxon>Eukaryota</taxon>
        <taxon>Metazoa</taxon>
        <taxon>Ecdysozoa</taxon>
        <taxon>Arthropoda</taxon>
        <taxon>Chelicerata</taxon>
        <taxon>Arachnida</taxon>
        <taxon>Araneae</taxon>
        <taxon>Araneomorphae</taxon>
        <taxon>Entelegynae</taxon>
        <taxon>Araneoidea</taxon>
        <taxon>Araneidae</taxon>
        <taxon>Caerostris</taxon>
    </lineage>
</organism>
<dbReference type="Proteomes" id="UP001054945">
    <property type="component" value="Unassembled WGS sequence"/>
</dbReference>
<reference evidence="10 11" key="1">
    <citation type="submission" date="2021-06" db="EMBL/GenBank/DDBJ databases">
        <title>Caerostris extrusa draft genome.</title>
        <authorList>
            <person name="Kono N."/>
            <person name="Arakawa K."/>
        </authorList>
    </citation>
    <scope>NUCLEOTIDE SEQUENCE [LARGE SCALE GENOMIC DNA]</scope>
</reference>
<dbReference type="GO" id="GO:0051010">
    <property type="term" value="F:microtubule plus-end binding"/>
    <property type="evidence" value="ECO:0007669"/>
    <property type="project" value="TreeGrafter"/>
</dbReference>
<protein>
    <submittedName>
        <fullName evidence="10">CAP-Gly domain-containing linker protein 2</fullName>
    </submittedName>
</protein>
<keyword evidence="11" id="KW-1185">Reference proteome</keyword>
<feature type="region of interest" description="Disordered" evidence="8">
    <location>
        <begin position="271"/>
        <end position="328"/>
    </location>
</feature>
<evidence type="ECO:0000259" key="9">
    <source>
        <dbReference type="PROSITE" id="PS50245"/>
    </source>
</evidence>
<evidence type="ECO:0000256" key="4">
    <source>
        <dbReference type="ARBA" id="ARBA00022737"/>
    </source>
</evidence>
<dbReference type="SUPFAM" id="SSF74924">
    <property type="entry name" value="Cap-Gly domain"/>
    <property type="match status" value="2"/>
</dbReference>
<feature type="coiled-coil region" evidence="7">
    <location>
        <begin position="474"/>
        <end position="1097"/>
    </location>
</feature>
<comment type="caution">
    <text evidence="10">The sequence shown here is derived from an EMBL/GenBank/DDBJ whole genome shotgun (WGS) entry which is preliminary data.</text>
</comment>
<proteinExistence type="predicted"/>
<gene>
    <name evidence="10" type="primary">Clip2</name>
    <name evidence="10" type="ORF">CEXT_786521</name>
</gene>
<dbReference type="InterPro" id="IPR032108">
    <property type="entry name" value="CLIP1_ZNF"/>
</dbReference>
<evidence type="ECO:0000313" key="10">
    <source>
        <dbReference type="EMBL" id="GIY81811.1"/>
    </source>
</evidence>
<dbReference type="InterPro" id="IPR000938">
    <property type="entry name" value="CAP-Gly_domain"/>
</dbReference>
<comment type="subcellular location">
    <subcellularLocation>
        <location evidence="1">Cytoplasm</location>
        <location evidence="1">Cytoskeleton</location>
    </subcellularLocation>
</comment>
<dbReference type="EMBL" id="BPLR01016167">
    <property type="protein sequence ID" value="GIY81811.1"/>
    <property type="molecule type" value="Genomic_DNA"/>
</dbReference>
<dbReference type="PROSITE" id="PS50245">
    <property type="entry name" value="CAP_GLY_2"/>
    <property type="match status" value="2"/>
</dbReference>
<feature type="compositionally biased region" description="Polar residues" evidence="8">
    <location>
        <begin position="16"/>
        <end position="38"/>
    </location>
</feature>
<feature type="region of interest" description="Disordered" evidence="8">
    <location>
        <begin position="1"/>
        <end position="38"/>
    </location>
</feature>
<dbReference type="Pfam" id="PF16641">
    <property type="entry name" value="CLIP1_ZNF"/>
    <property type="match status" value="2"/>
</dbReference>
<dbReference type="GO" id="GO:0005938">
    <property type="term" value="C:cell cortex"/>
    <property type="evidence" value="ECO:0007669"/>
    <property type="project" value="TreeGrafter"/>
</dbReference>
<evidence type="ECO:0000256" key="6">
    <source>
        <dbReference type="ARBA" id="ARBA00023212"/>
    </source>
</evidence>
<evidence type="ECO:0000256" key="8">
    <source>
        <dbReference type="SAM" id="MobiDB-lite"/>
    </source>
</evidence>
<accession>A0AAV4WIJ5</accession>
<dbReference type="PANTHER" id="PTHR18916">
    <property type="entry name" value="DYNACTIN 1-RELATED MICROTUBULE-BINDING"/>
    <property type="match status" value="1"/>
</dbReference>
<feature type="coiled-coil region" evidence="7">
    <location>
        <begin position="1649"/>
        <end position="1676"/>
    </location>
</feature>
<feature type="domain" description="CAP-Gly" evidence="9">
    <location>
        <begin position="197"/>
        <end position="265"/>
    </location>
</feature>
<feature type="coiled-coil region" evidence="7">
    <location>
        <begin position="1126"/>
        <end position="1271"/>
    </location>
</feature>
<dbReference type="InterPro" id="IPR036859">
    <property type="entry name" value="CAP-Gly_dom_sf"/>
</dbReference>
<sequence>MTSNKPAKSIPVVSKIPTSGRDSGTHSRSSSVSNLTTASDIHSEAGDAASETTMNFKINDRVWVNGTKPGCVKFLGKTQFAPGLWAGVHLDEPAGKNDGSVNGVKYFSCPPLRGIFARPQKLSKSSGGITETGDTPTPNVPATPRNPGFATPTSRGLTTSNLSLSSTKGVCSRLRVGERVVVSSTTGDKSGILKFLGVTDFAKGEWAGIALDEPVGKNDGSVAGKVERSNIFHDDFQSLTTHITPNGRISSMYFACPMKYGLFAPLHKVSRAGGTSTPKPPSVRGTPLMRSTSRDSLSSSVSTSSKASRVKLGVTSLTNSQQKARSTGVGLMTTSRALEEVLKEKELHIEQLLKEHDLERTEFAKVVSQCEEAVTKYNDLLKQHQLYENEKRDTEQQLSTEKRKIEDLQFQLEEEKITRGDLEMQFQHQTQVLSRIENFLNENLDPKYTNIKEIIDGKENLSKIPEEQNADPQITLLKEKIRSLESDLLQEKESKNKYMQELEDVKNLLNESNEKHESLLSTLNTTNQEQDDIMINLKAELNIQLEKVTKLITENKNLNEQMALQSTEIKGYNDNMKELESLDENLKSQIQQIAELQDHNHILNQDLKQKSSELNEKFKLEKSLEEKLANKLLDFVKQIEETTSSLQEKEDELLKTQGELSNLQKKIEDLAEVNSQLQLKIKEFEENITISNKDSSEKIILLEKKIQVLIEKKENISKNFEEERKTKQSDFDGLAQELEAKKLSLSEKDTQISSLAETIKENNSEITNMKDELAVVKQTCEILSKENSTYVNAVKEKEELLLVSEKQLSVSKTAVENANEELNDLKLKTDSLQNILNQKEEEIVQLNSKLSLAEKDIEILNQDSTQHVTVLQNELCQMREESSKLKSSLEQKIAEFQQENEKLSTEINEKNIMIKEKEDLLSSSESQLKVKENEISNLSNLIEKLKDESAAFAQEKIEIQALHNKETQIQKENFESQLEKKDKLLSEKEMQFMEVKKETDKLNEELTKMKKEADSLHNVLNQKEEEFSQLNSKLQLAEKNVEMLNRDSSEHVTTLQTELSKLKEESVKTKSLLEQKISELQKEKENLCNDISEKNISLGEKQESLLILESQIKSKDTDVVGLSKEIEELKKSAVVLVKEKEDLQALIKKNSLAHKEEFDSEVKKKNQQLLEIREENEKLSKSISEKDSELDEKHQSLLSLQNQLKSKVEEISEKCNEIEKLKQGLSEEIIEETQDKFSEYVKFLEAKEKELQQKENDISSLKNIIKEKESQFDELGQMIQASQTQLMALNEQNATNVKLLESKESFINDFKSEKEKKILELEEENTRLQDVLQKYESDIQQKQEIISKLNTEAEEQKKHLEILNGELIKSRSIIEQTNQNTSEVHQDLISKIADLETKYSQLLHEKKKVEEEEIKAQGAKKNLEEVRDNLLQEKVQREEVVKDKENKLAALQAEVNRMQSEFAQHRQELQEKLDVSKMELTAALELKSELDLQHSVIEEIQEELQNSENRCKQLETQIQNSSSLSSENTELLNKLSKLEKSDKEKSGKIVELGEKHQTLQEMLKNTQNSLAEKEVECTSLNEKVLNLTSQIESKDNVNTSMTSLEQENILLKHKIEKLESSGKKNANESAVTNAGEAFAEERESLLSQIDFLNSIIVDMKQKNENLQQEVELLKMGPEVMDPNFNDTPKKLAPRLFCDICDMFDLHDTDDCPKQESYIEDEAVPHLLPQGARKLEERPYCSNCEVFGHWTHECEEETY</sequence>
<dbReference type="GO" id="GO:0005634">
    <property type="term" value="C:nucleus"/>
    <property type="evidence" value="ECO:0007669"/>
    <property type="project" value="TreeGrafter"/>
</dbReference>
<feature type="domain" description="CAP-Gly" evidence="9">
    <location>
        <begin position="76"/>
        <end position="118"/>
    </location>
</feature>
<dbReference type="Gene3D" id="2.30.30.190">
    <property type="entry name" value="CAP Gly-rich-like domain"/>
    <property type="match status" value="2"/>
</dbReference>
<feature type="compositionally biased region" description="Low complexity" evidence="8">
    <location>
        <begin position="294"/>
        <end position="311"/>
    </location>
</feature>
<keyword evidence="2" id="KW-0963">Cytoplasm</keyword>
<feature type="coiled-coil region" evidence="7">
    <location>
        <begin position="335"/>
        <end position="425"/>
    </location>
</feature>
<dbReference type="Pfam" id="PF01302">
    <property type="entry name" value="CAP_GLY"/>
    <property type="match status" value="2"/>
</dbReference>
<feature type="compositionally biased region" description="Polar residues" evidence="8">
    <location>
        <begin position="122"/>
        <end position="137"/>
    </location>
</feature>
<evidence type="ECO:0000313" key="11">
    <source>
        <dbReference type="Proteomes" id="UP001054945"/>
    </source>
</evidence>
<keyword evidence="4" id="KW-0677">Repeat</keyword>
<name>A0AAV4WIJ5_CAEEX</name>
<keyword evidence="3" id="KW-0493">Microtubule</keyword>
<keyword evidence="6" id="KW-0206">Cytoskeleton</keyword>
<feature type="coiled-coil region" evidence="7">
    <location>
        <begin position="1307"/>
        <end position="1524"/>
    </location>
</feature>
<feature type="region of interest" description="Disordered" evidence="8">
    <location>
        <begin position="121"/>
        <end position="157"/>
    </location>
</feature>
<feature type="coiled-coil region" evidence="7">
    <location>
        <begin position="1549"/>
        <end position="1621"/>
    </location>
</feature>
<dbReference type="SMART" id="SM01052">
    <property type="entry name" value="CAP_GLY"/>
    <property type="match status" value="2"/>
</dbReference>
<evidence type="ECO:0000256" key="1">
    <source>
        <dbReference type="ARBA" id="ARBA00004245"/>
    </source>
</evidence>
<evidence type="ECO:0000256" key="5">
    <source>
        <dbReference type="ARBA" id="ARBA00023054"/>
    </source>
</evidence>
<dbReference type="Gene3D" id="1.10.287.1490">
    <property type="match status" value="1"/>
</dbReference>
<evidence type="ECO:0000256" key="3">
    <source>
        <dbReference type="ARBA" id="ARBA00022701"/>
    </source>
</evidence>
<evidence type="ECO:0000256" key="2">
    <source>
        <dbReference type="ARBA" id="ARBA00022490"/>
    </source>
</evidence>
<dbReference type="PROSITE" id="PS00845">
    <property type="entry name" value="CAP_GLY_1"/>
    <property type="match status" value="1"/>
</dbReference>
<evidence type="ECO:0000256" key="7">
    <source>
        <dbReference type="SAM" id="Coils"/>
    </source>
</evidence>